<feature type="transmembrane region" description="Helical" evidence="3">
    <location>
        <begin position="6"/>
        <end position="28"/>
    </location>
</feature>
<keyword evidence="3" id="KW-0812">Transmembrane</keyword>
<organism evidence="4 5">
    <name type="scientific">Haloferula luteola</name>
    <dbReference type="NCBI Taxonomy" id="595692"/>
    <lineage>
        <taxon>Bacteria</taxon>
        <taxon>Pseudomonadati</taxon>
        <taxon>Verrucomicrobiota</taxon>
        <taxon>Verrucomicrobiia</taxon>
        <taxon>Verrucomicrobiales</taxon>
        <taxon>Verrucomicrobiaceae</taxon>
        <taxon>Haloferula</taxon>
    </lineage>
</organism>
<reference evidence="4 5" key="1">
    <citation type="submission" date="2020-08" db="EMBL/GenBank/DDBJ databases">
        <title>Genomic Encyclopedia of Type Strains, Phase IV (KMG-IV): sequencing the most valuable type-strain genomes for metagenomic binning, comparative biology and taxonomic classification.</title>
        <authorList>
            <person name="Goeker M."/>
        </authorList>
    </citation>
    <scope>NUCLEOTIDE SEQUENCE [LARGE SCALE GENOMIC DNA]</scope>
    <source>
        <strain evidence="4 5">YC6886</strain>
    </source>
</reference>
<evidence type="ECO:0000256" key="1">
    <source>
        <dbReference type="SAM" id="Coils"/>
    </source>
</evidence>
<feature type="region of interest" description="Disordered" evidence="2">
    <location>
        <begin position="194"/>
        <end position="263"/>
    </location>
</feature>
<comment type="caution">
    <text evidence="4">The sequence shown here is derived from an EMBL/GenBank/DDBJ whole genome shotgun (WGS) entry which is preliminary data.</text>
</comment>
<sequence length="297" mass="33291">MEESHLGIFVVLFGIIALVMGGIGITTMSDQKSTRLSQSAALTLEIDSNQDRLKSLREEISSKTRTAAEYEIEGRKLEATLQQSRIEVASLQLRQESLAQKRTELVEQIPEIRHDLAAAQMAKKEALRRSMIGAYLGDVSTTRRTYRQVRVTGFEPGAMRIVCQRGPATLPLSTLPANLKERIGWDPIEEDLERQIPRTDRTPSPNIGKAAAPSEADIARAQADFASAKAEMDQTQRSLEEAQSQIGGSRKSPPGSLETYQERAQRLSRLLEQQRLRYEDSRNTLIRVHPNDSLLRR</sequence>
<evidence type="ECO:0000313" key="5">
    <source>
        <dbReference type="Proteomes" id="UP000557717"/>
    </source>
</evidence>
<dbReference type="AlphaFoldDB" id="A0A840V3H1"/>
<gene>
    <name evidence="4" type="ORF">HNR46_003095</name>
</gene>
<proteinExistence type="predicted"/>
<dbReference type="EMBL" id="JACHFD010000016">
    <property type="protein sequence ID" value="MBB5352847.1"/>
    <property type="molecule type" value="Genomic_DNA"/>
</dbReference>
<accession>A0A840V3H1</accession>
<dbReference type="Proteomes" id="UP000557717">
    <property type="component" value="Unassembled WGS sequence"/>
</dbReference>
<feature type="coiled-coil region" evidence="1">
    <location>
        <begin position="39"/>
        <end position="101"/>
    </location>
</feature>
<keyword evidence="5" id="KW-1185">Reference proteome</keyword>
<keyword evidence="1" id="KW-0175">Coiled coil</keyword>
<keyword evidence="3" id="KW-1133">Transmembrane helix</keyword>
<evidence type="ECO:0000256" key="3">
    <source>
        <dbReference type="SAM" id="Phobius"/>
    </source>
</evidence>
<evidence type="ECO:0000256" key="2">
    <source>
        <dbReference type="SAM" id="MobiDB-lite"/>
    </source>
</evidence>
<name>A0A840V3H1_9BACT</name>
<feature type="compositionally biased region" description="Basic and acidic residues" evidence="2">
    <location>
        <begin position="230"/>
        <end position="240"/>
    </location>
</feature>
<keyword evidence="3" id="KW-0472">Membrane</keyword>
<protein>
    <submittedName>
        <fullName evidence="4">Chromosome segregation ATPase</fullName>
    </submittedName>
</protein>
<evidence type="ECO:0000313" key="4">
    <source>
        <dbReference type="EMBL" id="MBB5352847.1"/>
    </source>
</evidence>
<dbReference type="RefSeq" id="WP_184020220.1">
    <property type="nucleotide sequence ID" value="NZ_JACHFD010000016.1"/>
</dbReference>